<accession>A0A6L6XNJ4</accession>
<dbReference type="GO" id="GO:0005886">
    <property type="term" value="C:plasma membrane"/>
    <property type="evidence" value="ECO:0007669"/>
    <property type="project" value="UniProtKB-SubCell"/>
</dbReference>
<keyword evidence="2" id="KW-1003">Cell membrane</keyword>
<name>A0A6L6XNJ4_9ACTN</name>
<feature type="transmembrane region" description="Helical" evidence="7">
    <location>
        <begin position="242"/>
        <end position="265"/>
    </location>
</feature>
<evidence type="ECO:0000256" key="2">
    <source>
        <dbReference type="ARBA" id="ARBA00022475"/>
    </source>
</evidence>
<sequence length="371" mass="39463">MTATVSTPETTAEVAPGFRRPSQRRRGPWAVAAWVVLMLAVPLLVSSDQWMGVGIFALIAAVGVLGIQIVMGLAGQVSIATAAFMPIGAYTAAWLGVDHGQPFWVWLPASAVVAGIGGALFAPIAVRMRGHYLGVATLGLVFIASYVWEVWTDLTGGSGGRVAAPVVINGQDLLDGYWSGDTQVLTLFQAWWYFAFAVLLVAMVVTWNIKRSRLGRAFMAVRDKDLAAGVVGIPVTRTKTTAFAISSAFAGVSGSLLAAYMGYVTPAQWSLTLSIDFIAMAVIGGAGTIAGALLGALFYKAMPEAVNWLSTYVPFVSQDAKVDGGLTAPLLSQMLFGAAILLVLLFEPRGLNALVRRPFHWARTRRERSAR</sequence>
<keyword evidence="9" id="KW-1185">Reference proteome</keyword>
<keyword evidence="3 7" id="KW-0812">Transmembrane</keyword>
<comment type="subcellular location">
    <subcellularLocation>
        <location evidence="1">Cell membrane</location>
        <topology evidence="1">Multi-pass membrane protein</topology>
    </subcellularLocation>
</comment>
<dbReference type="PANTHER" id="PTHR30482:SF5">
    <property type="entry name" value="ABC TRANSPORTER PERMEASE PROTEIN"/>
    <property type="match status" value="1"/>
</dbReference>
<dbReference type="PANTHER" id="PTHR30482">
    <property type="entry name" value="HIGH-AFFINITY BRANCHED-CHAIN AMINO ACID TRANSPORT SYSTEM PERMEASE"/>
    <property type="match status" value="1"/>
</dbReference>
<feature type="transmembrane region" description="Helical" evidence="7">
    <location>
        <begin position="277"/>
        <end position="299"/>
    </location>
</feature>
<dbReference type="Pfam" id="PF02653">
    <property type="entry name" value="BPD_transp_2"/>
    <property type="match status" value="1"/>
</dbReference>
<evidence type="ECO:0000256" key="4">
    <source>
        <dbReference type="ARBA" id="ARBA00022989"/>
    </source>
</evidence>
<dbReference type="AlphaFoldDB" id="A0A6L6XNJ4"/>
<feature type="region of interest" description="Disordered" evidence="6">
    <location>
        <begin position="1"/>
        <end position="23"/>
    </location>
</feature>
<evidence type="ECO:0000256" key="1">
    <source>
        <dbReference type="ARBA" id="ARBA00004651"/>
    </source>
</evidence>
<evidence type="ECO:0000313" key="9">
    <source>
        <dbReference type="Proteomes" id="UP000473525"/>
    </source>
</evidence>
<feature type="transmembrane region" description="Helical" evidence="7">
    <location>
        <begin position="27"/>
        <end position="45"/>
    </location>
</feature>
<protein>
    <submittedName>
        <fullName evidence="8">Branched-chain amino acid ABC transporter permease</fullName>
    </submittedName>
</protein>
<feature type="transmembrane region" description="Helical" evidence="7">
    <location>
        <begin position="77"/>
        <end position="97"/>
    </location>
</feature>
<proteinExistence type="predicted"/>
<evidence type="ECO:0000256" key="3">
    <source>
        <dbReference type="ARBA" id="ARBA00022692"/>
    </source>
</evidence>
<reference evidence="8 9" key="1">
    <citation type="submission" date="2019-12" db="EMBL/GenBank/DDBJ databases">
        <authorList>
            <person name="Huq M.A."/>
        </authorList>
    </citation>
    <scope>NUCLEOTIDE SEQUENCE [LARGE SCALE GENOMIC DNA]</scope>
    <source>
        <strain evidence="8 9">MAH-18</strain>
    </source>
</reference>
<evidence type="ECO:0000313" key="8">
    <source>
        <dbReference type="EMBL" id="MVQ48670.1"/>
    </source>
</evidence>
<dbReference type="InterPro" id="IPR001851">
    <property type="entry name" value="ABC_transp_permease"/>
</dbReference>
<evidence type="ECO:0000256" key="6">
    <source>
        <dbReference type="SAM" id="MobiDB-lite"/>
    </source>
</evidence>
<dbReference type="CDD" id="cd06581">
    <property type="entry name" value="TM_PBP1_LivM_like"/>
    <property type="match status" value="1"/>
</dbReference>
<dbReference type="Proteomes" id="UP000473525">
    <property type="component" value="Unassembled WGS sequence"/>
</dbReference>
<gene>
    <name evidence="8" type="ORF">GON03_05710</name>
</gene>
<feature type="transmembrane region" description="Helical" evidence="7">
    <location>
        <begin position="51"/>
        <end position="70"/>
    </location>
</feature>
<comment type="caution">
    <text evidence="8">The sequence shown here is derived from an EMBL/GenBank/DDBJ whole genome shotgun (WGS) entry which is preliminary data.</text>
</comment>
<feature type="transmembrane region" description="Helical" evidence="7">
    <location>
        <begin position="103"/>
        <end position="125"/>
    </location>
</feature>
<feature type="transmembrane region" description="Helical" evidence="7">
    <location>
        <begin position="132"/>
        <end position="151"/>
    </location>
</feature>
<dbReference type="RefSeq" id="WP_157340980.1">
    <property type="nucleotide sequence ID" value="NZ_WSEK01000004.1"/>
</dbReference>
<evidence type="ECO:0000256" key="7">
    <source>
        <dbReference type="SAM" id="Phobius"/>
    </source>
</evidence>
<dbReference type="InterPro" id="IPR043428">
    <property type="entry name" value="LivM-like"/>
</dbReference>
<dbReference type="EMBL" id="WSEK01000004">
    <property type="protein sequence ID" value="MVQ48670.1"/>
    <property type="molecule type" value="Genomic_DNA"/>
</dbReference>
<keyword evidence="4 7" id="KW-1133">Transmembrane helix</keyword>
<evidence type="ECO:0000256" key="5">
    <source>
        <dbReference type="ARBA" id="ARBA00023136"/>
    </source>
</evidence>
<keyword evidence="5 7" id="KW-0472">Membrane</keyword>
<feature type="compositionally biased region" description="Polar residues" evidence="6">
    <location>
        <begin position="1"/>
        <end position="10"/>
    </location>
</feature>
<organism evidence="8 9">
    <name type="scientific">Nocardioides agri</name>
    <dbReference type="NCBI Taxonomy" id="2682843"/>
    <lineage>
        <taxon>Bacteria</taxon>
        <taxon>Bacillati</taxon>
        <taxon>Actinomycetota</taxon>
        <taxon>Actinomycetes</taxon>
        <taxon>Propionibacteriales</taxon>
        <taxon>Nocardioidaceae</taxon>
        <taxon>Nocardioides</taxon>
    </lineage>
</organism>
<feature type="transmembrane region" description="Helical" evidence="7">
    <location>
        <begin position="190"/>
        <end position="209"/>
    </location>
</feature>
<dbReference type="GO" id="GO:0015658">
    <property type="term" value="F:branched-chain amino acid transmembrane transporter activity"/>
    <property type="evidence" value="ECO:0007669"/>
    <property type="project" value="InterPro"/>
</dbReference>